<dbReference type="AlphaFoldDB" id="A0AAT9FLL7"/>
<evidence type="ECO:0008006" key="3">
    <source>
        <dbReference type="Google" id="ProtNLM"/>
    </source>
</evidence>
<evidence type="ECO:0000313" key="2">
    <source>
        <dbReference type="EMBL" id="BDS06848.1"/>
    </source>
</evidence>
<name>A0AAT9FLL7_9BACT</name>
<protein>
    <recommendedName>
        <fullName evidence="3">DUF2271 domain-containing protein</fullName>
    </recommendedName>
</protein>
<feature type="signal peptide" evidence="1">
    <location>
        <begin position="1"/>
        <end position="19"/>
    </location>
</feature>
<dbReference type="KEGG" id="osu:NT6N_18880"/>
<dbReference type="EMBL" id="AP026866">
    <property type="protein sequence ID" value="BDS06848.1"/>
    <property type="molecule type" value="Genomic_DNA"/>
</dbReference>
<reference evidence="2" key="1">
    <citation type="submission" date="2024-07" db="EMBL/GenBank/DDBJ databases">
        <title>Complete genome sequence of Verrucomicrobiaceae bacterium NT6N.</title>
        <authorList>
            <person name="Huang C."/>
            <person name="Takami H."/>
            <person name="Hamasaki K."/>
        </authorList>
    </citation>
    <scope>NUCLEOTIDE SEQUENCE</scope>
    <source>
        <strain evidence="2">NT6N</strain>
    </source>
</reference>
<feature type="chain" id="PRO_5043512848" description="DUF2271 domain-containing protein" evidence="1">
    <location>
        <begin position="20"/>
        <end position="179"/>
    </location>
</feature>
<organism evidence="2">
    <name type="scientific">Oceaniferula spumae</name>
    <dbReference type="NCBI Taxonomy" id="2979115"/>
    <lineage>
        <taxon>Bacteria</taxon>
        <taxon>Pseudomonadati</taxon>
        <taxon>Verrucomicrobiota</taxon>
        <taxon>Verrucomicrobiia</taxon>
        <taxon>Verrucomicrobiales</taxon>
        <taxon>Verrucomicrobiaceae</taxon>
        <taxon>Oceaniferula</taxon>
    </lineage>
</organism>
<evidence type="ECO:0000256" key="1">
    <source>
        <dbReference type="SAM" id="SignalP"/>
    </source>
</evidence>
<accession>A0AAT9FLL7</accession>
<proteinExistence type="predicted"/>
<dbReference type="PROSITE" id="PS51257">
    <property type="entry name" value="PROKAR_LIPOPROTEIN"/>
    <property type="match status" value="1"/>
</dbReference>
<keyword evidence="1" id="KW-0732">Signal</keyword>
<sequence length="179" mass="19386">MKYIHITALCLSLASFSCAPTPAEKPEAARSTAATTGITPVSHTVTGKLEVMKFTSSGKEVIVTLQWRDYSNIIDPQVPKWYGDMGRPPAKYVVKSLTVSVDGKGIVIPEANYRYLASQWMNDVKHLGVYKSGNNLNIYVNVGDGAAGWTASYVINPAAGTLVSHQVIDGPEFHNQFAP</sequence>
<gene>
    <name evidence="2" type="ORF">NT6N_18880</name>
</gene>